<dbReference type="PROSITE" id="PS00108">
    <property type="entry name" value="PROTEIN_KINASE_ST"/>
    <property type="match status" value="1"/>
</dbReference>
<dbReference type="CDD" id="cd14014">
    <property type="entry name" value="STKc_PknB_like"/>
    <property type="match status" value="1"/>
</dbReference>
<keyword evidence="4" id="KW-1185">Reference proteome</keyword>
<dbReference type="SUPFAM" id="SSF52540">
    <property type="entry name" value="P-loop containing nucleoside triphosphate hydrolases"/>
    <property type="match status" value="1"/>
</dbReference>
<gene>
    <name evidence="2" type="ORF">HINF_LOCUS10076</name>
    <name evidence="3" type="ORF">HINF_LOCUS11194</name>
</gene>
<evidence type="ECO:0000259" key="1">
    <source>
        <dbReference type="PROSITE" id="PS50011"/>
    </source>
</evidence>
<dbReference type="InterPro" id="IPR008271">
    <property type="entry name" value="Ser/Thr_kinase_AS"/>
</dbReference>
<keyword evidence="3" id="KW-0418">Kinase</keyword>
<organism evidence="2">
    <name type="scientific">Hexamita inflata</name>
    <dbReference type="NCBI Taxonomy" id="28002"/>
    <lineage>
        <taxon>Eukaryota</taxon>
        <taxon>Metamonada</taxon>
        <taxon>Diplomonadida</taxon>
        <taxon>Hexamitidae</taxon>
        <taxon>Hexamitinae</taxon>
        <taxon>Hexamita</taxon>
    </lineage>
</organism>
<dbReference type="InterPro" id="IPR027417">
    <property type="entry name" value="P-loop_NTPase"/>
</dbReference>
<feature type="domain" description="Protein kinase" evidence="1">
    <location>
        <begin position="12"/>
        <end position="377"/>
    </location>
</feature>
<dbReference type="Proteomes" id="UP001642409">
    <property type="component" value="Unassembled WGS sequence"/>
</dbReference>
<reference evidence="2" key="1">
    <citation type="submission" date="2023-06" db="EMBL/GenBank/DDBJ databases">
        <authorList>
            <person name="Kurt Z."/>
        </authorList>
    </citation>
    <scope>NUCLEOTIDE SEQUENCE</scope>
</reference>
<evidence type="ECO:0000313" key="2">
    <source>
        <dbReference type="EMBL" id="CAI9922431.1"/>
    </source>
</evidence>
<dbReference type="EMBL" id="CATOUU010000248">
    <property type="protein sequence ID" value="CAI9922431.1"/>
    <property type="molecule type" value="Genomic_DNA"/>
</dbReference>
<evidence type="ECO:0000313" key="4">
    <source>
        <dbReference type="Proteomes" id="UP001642409"/>
    </source>
</evidence>
<dbReference type="InterPro" id="IPR000719">
    <property type="entry name" value="Prot_kinase_dom"/>
</dbReference>
<dbReference type="PROSITE" id="PS50011">
    <property type="entry name" value="PROTEIN_KINASE_DOM"/>
    <property type="match status" value="1"/>
</dbReference>
<dbReference type="Pfam" id="PF00069">
    <property type="entry name" value="Pkinase"/>
    <property type="match status" value="2"/>
</dbReference>
<dbReference type="SMART" id="SM00220">
    <property type="entry name" value="S_TKc"/>
    <property type="match status" value="1"/>
</dbReference>
<accession>A0AA86NP45</accession>
<keyword evidence="3" id="KW-0808">Transferase</keyword>
<dbReference type="InterPro" id="IPR011009">
    <property type="entry name" value="Kinase-like_dom_sf"/>
</dbReference>
<protein>
    <submittedName>
        <fullName evidence="2">CAMK CAMKL</fullName>
    </submittedName>
    <submittedName>
        <fullName evidence="3">Kinase</fullName>
    </submittedName>
</protein>
<comment type="caution">
    <text evidence="2">The sequence shown here is derived from an EMBL/GenBank/DDBJ whole genome shotgun (WGS) entry which is preliminary data.</text>
</comment>
<dbReference type="PANTHER" id="PTHR24347">
    <property type="entry name" value="SERINE/THREONINE-PROTEIN KINASE"/>
    <property type="match status" value="1"/>
</dbReference>
<dbReference type="EMBL" id="CAXDID020000024">
    <property type="protein sequence ID" value="CAL5990118.1"/>
    <property type="molecule type" value="Genomic_DNA"/>
</dbReference>
<dbReference type="SUPFAM" id="SSF56112">
    <property type="entry name" value="Protein kinase-like (PK-like)"/>
    <property type="match status" value="1"/>
</dbReference>
<sequence length="585" mass="68230">MCDIGDILLDRYEVLQKLGKGSQAIVYKVRDLKQTRIIALKQILGVEFYAQEDIDQIKLEFNLLTSLHHPNIIQGYDYFQLPDQIILTMEFIDGQSLDQLVLQKESVQISEFVRSLDINQFVQFIEYNRFRPDLLQTYQSFVRLKFREQFSQQNYQVISEDSEFSEDSEAILNSVVQMESHQQIIKYSWYKTISDVFTQLCDALSYLDQMQIVHRDLKPQNVLVSFNADTNQFEVKIIDFGSAAAQKNKTVKNQMLGTQGYIAPEMYALNKLLQLKEDKTLSLEQQTLLQKMQGRIIPHKLDTWALGSILFCMISGFHPFVPTRNEAYETFQLENGLFLPPDLCIACPIYFYIVLKELFKVDQQLRPTALQIKKQFMVEQSRFENRRKIQIIKPNLIKPINNSELKRIQLLNSNVCVPVQKIRILLIGESGLGKSTITKQFGQNNPYRVYEHKSELFLLAFTDSQGTEERRNSLLPEVCENLDLCVICTTSPSDVEQWREIIQQYCQAHFVVLLIQNTVILNEDYVVIDEHENQTKAKIREKYDCFDWNEKEAEHILEKIITCYRANTQPKIVLIPLDIIKGVLK</sequence>
<dbReference type="GO" id="GO:0005524">
    <property type="term" value="F:ATP binding"/>
    <property type="evidence" value="ECO:0007669"/>
    <property type="project" value="InterPro"/>
</dbReference>
<proteinExistence type="predicted"/>
<dbReference type="AlphaFoldDB" id="A0AA86NP45"/>
<dbReference type="Gene3D" id="1.10.510.10">
    <property type="entry name" value="Transferase(Phosphotransferase) domain 1"/>
    <property type="match status" value="2"/>
</dbReference>
<name>A0AA86NP45_9EUKA</name>
<dbReference type="Gene3D" id="3.40.50.300">
    <property type="entry name" value="P-loop containing nucleotide triphosphate hydrolases"/>
    <property type="match status" value="1"/>
</dbReference>
<reference evidence="3 4" key="2">
    <citation type="submission" date="2024-07" db="EMBL/GenBank/DDBJ databases">
        <authorList>
            <person name="Akdeniz Z."/>
        </authorList>
    </citation>
    <scope>NUCLEOTIDE SEQUENCE [LARGE SCALE GENOMIC DNA]</scope>
</reference>
<evidence type="ECO:0000313" key="3">
    <source>
        <dbReference type="EMBL" id="CAL5990118.1"/>
    </source>
</evidence>
<dbReference type="GO" id="GO:0004672">
    <property type="term" value="F:protein kinase activity"/>
    <property type="evidence" value="ECO:0007669"/>
    <property type="project" value="InterPro"/>
</dbReference>